<proteinExistence type="predicted"/>
<keyword evidence="2" id="KW-1133">Transmembrane helix</keyword>
<feature type="region of interest" description="Disordered" evidence="1">
    <location>
        <begin position="277"/>
        <end position="299"/>
    </location>
</feature>
<protein>
    <recommendedName>
        <fullName evidence="4">Reelin domain-containing protein</fullName>
    </recommendedName>
</protein>
<feature type="transmembrane region" description="Helical" evidence="2">
    <location>
        <begin position="244"/>
        <end position="267"/>
    </location>
</feature>
<keyword evidence="2" id="KW-0812">Transmembrane</keyword>
<feature type="chain" id="PRO_5012349203" description="Reelin domain-containing protein" evidence="3">
    <location>
        <begin position="22"/>
        <end position="299"/>
    </location>
</feature>
<accession>A0A1X2IVA5</accession>
<evidence type="ECO:0000256" key="1">
    <source>
        <dbReference type="SAM" id="MobiDB-lite"/>
    </source>
</evidence>
<comment type="caution">
    <text evidence="5">The sequence shown here is derived from an EMBL/GenBank/DDBJ whole genome shotgun (WGS) entry which is preliminary data.</text>
</comment>
<keyword evidence="3" id="KW-0732">Signal</keyword>
<feature type="signal peptide" evidence="3">
    <location>
        <begin position="1"/>
        <end position="21"/>
    </location>
</feature>
<reference evidence="5 6" key="1">
    <citation type="submission" date="2016-07" db="EMBL/GenBank/DDBJ databases">
        <title>Pervasive Adenine N6-methylation of Active Genes in Fungi.</title>
        <authorList>
            <consortium name="DOE Joint Genome Institute"/>
            <person name="Mondo S.J."/>
            <person name="Dannebaum R.O."/>
            <person name="Kuo R.C."/>
            <person name="Labutti K."/>
            <person name="Haridas S."/>
            <person name="Kuo A."/>
            <person name="Salamov A."/>
            <person name="Ahrendt S.R."/>
            <person name="Lipzen A."/>
            <person name="Sullivan W."/>
            <person name="Andreopoulos W.B."/>
            <person name="Clum A."/>
            <person name="Lindquist E."/>
            <person name="Daum C."/>
            <person name="Ramamoorthy G.K."/>
            <person name="Gryganskyi A."/>
            <person name="Culley D."/>
            <person name="Magnuson J.K."/>
            <person name="James T.Y."/>
            <person name="O'Malley M.A."/>
            <person name="Stajich J.E."/>
            <person name="Spatafora J.W."/>
            <person name="Visel A."/>
            <person name="Grigoriev I.V."/>
        </authorList>
    </citation>
    <scope>NUCLEOTIDE SEQUENCE [LARGE SCALE GENOMIC DNA]</scope>
    <source>
        <strain evidence="5 6">NRRL 1336</strain>
    </source>
</reference>
<keyword evidence="2" id="KW-0472">Membrane</keyword>
<dbReference type="Proteomes" id="UP000193560">
    <property type="component" value="Unassembled WGS sequence"/>
</dbReference>
<feature type="domain" description="Reelin" evidence="4">
    <location>
        <begin position="39"/>
        <end position="163"/>
    </location>
</feature>
<name>A0A1X2IVA5_9FUNG</name>
<evidence type="ECO:0000313" key="5">
    <source>
        <dbReference type="EMBL" id="ORZ22967.1"/>
    </source>
</evidence>
<evidence type="ECO:0000256" key="3">
    <source>
        <dbReference type="SAM" id="SignalP"/>
    </source>
</evidence>
<organism evidence="5 6">
    <name type="scientific">Absidia repens</name>
    <dbReference type="NCBI Taxonomy" id="90262"/>
    <lineage>
        <taxon>Eukaryota</taxon>
        <taxon>Fungi</taxon>
        <taxon>Fungi incertae sedis</taxon>
        <taxon>Mucoromycota</taxon>
        <taxon>Mucoromycotina</taxon>
        <taxon>Mucoromycetes</taxon>
        <taxon>Mucorales</taxon>
        <taxon>Cunninghamellaceae</taxon>
        <taxon>Absidia</taxon>
    </lineage>
</organism>
<dbReference type="AlphaFoldDB" id="A0A1X2IVA5"/>
<gene>
    <name evidence="5" type="ORF">BCR42DRAFT_403692</name>
</gene>
<dbReference type="Pfam" id="PF02014">
    <property type="entry name" value="Reeler"/>
    <property type="match status" value="1"/>
</dbReference>
<evidence type="ECO:0000313" key="6">
    <source>
        <dbReference type="Proteomes" id="UP000193560"/>
    </source>
</evidence>
<dbReference type="EMBL" id="MCGE01000003">
    <property type="protein sequence ID" value="ORZ22967.1"/>
    <property type="molecule type" value="Genomic_DNA"/>
</dbReference>
<sequence length="299" mass="32600">MKRSGWSSILSLLLWSSVAFCYPSAPGTCNMDLMGTIGHGPSKSACDDCYRIIIEPSVNSEPSSLSDILIHVAGTRAYQGLMLLVKNQANETVGQFVDFDEAKFAPVACDDEAIEEESVAVIGHIDPYLKSWPIQVGWRADESTPAGDFRVQGMVVIDYDNFHMIPEQSFKLELKKSSSSSSLLSSPSPTSFSLSNTSSLKSSYSTASTMTTTISSAASSTTQFKTIVTDFGNEEWPHESANPFFLHVIAGLMSIYVVMSIALRFILKSRRNHHHYQGSDGLVGNQEASESVMHSVKTS</sequence>
<dbReference type="InterPro" id="IPR002861">
    <property type="entry name" value="Reeler_dom"/>
</dbReference>
<dbReference type="OrthoDB" id="2269205at2759"/>
<keyword evidence="6" id="KW-1185">Reference proteome</keyword>
<evidence type="ECO:0000259" key="4">
    <source>
        <dbReference type="Pfam" id="PF02014"/>
    </source>
</evidence>
<evidence type="ECO:0000256" key="2">
    <source>
        <dbReference type="SAM" id="Phobius"/>
    </source>
</evidence>